<dbReference type="KEGG" id="kko:Kkor_2576"/>
<keyword evidence="3" id="KW-1185">Reference proteome</keyword>
<protein>
    <recommendedName>
        <fullName evidence="4">Intracellular septation protein A</fullName>
    </recommendedName>
</protein>
<proteinExistence type="predicted"/>
<evidence type="ECO:0000313" key="3">
    <source>
        <dbReference type="Proteomes" id="UP000001231"/>
    </source>
</evidence>
<sequence>MMQILLKTIIAMVVILYPIAIYFGLQHFEPKFIAMLLAALVVIRSFVARGKLFQAIKGLWIIVLIAGLAIASLSYFLNSTFGLQLYPAIITTSFLIVFGYSLYSPPSIIERIARFQDPDLPEEAIPYTVKVTKVWCLFFIFNILASLYTVFFTTIEIWTLYNGLISYVLMGTLFLAELIYRKIVHQAG</sequence>
<name>C7R9W5_KANKD</name>
<organism evidence="2 3">
    <name type="scientific">Kangiella koreensis (strain DSM 16069 / JCM 12317 / KCTC 12182 / SW-125)</name>
    <dbReference type="NCBI Taxonomy" id="523791"/>
    <lineage>
        <taxon>Bacteria</taxon>
        <taxon>Pseudomonadati</taxon>
        <taxon>Pseudomonadota</taxon>
        <taxon>Gammaproteobacteria</taxon>
        <taxon>Kangiellales</taxon>
        <taxon>Kangiellaceae</taxon>
        <taxon>Kangiella</taxon>
    </lineage>
</organism>
<dbReference type="STRING" id="523791.Kkor_2576"/>
<evidence type="ECO:0000256" key="1">
    <source>
        <dbReference type="SAM" id="Phobius"/>
    </source>
</evidence>
<evidence type="ECO:0000313" key="2">
    <source>
        <dbReference type="EMBL" id="ACV27984.1"/>
    </source>
</evidence>
<keyword evidence="1" id="KW-0472">Membrane</keyword>
<dbReference type="EMBL" id="CP001707">
    <property type="protein sequence ID" value="ACV27984.1"/>
    <property type="molecule type" value="Genomic_DNA"/>
</dbReference>
<feature type="transmembrane region" description="Helical" evidence="1">
    <location>
        <begin position="134"/>
        <end position="155"/>
    </location>
</feature>
<accession>C7R9W5</accession>
<feature type="transmembrane region" description="Helical" evidence="1">
    <location>
        <begin position="5"/>
        <end position="25"/>
    </location>
</feature>
<feature type="transmembrane region" description="Helical" evidence="1">
    <location>
        <begin position="59"/>
        <end position="77"/>
    </location>
</feature>
<dbReference type="eggNOG" id="COG4648">
    <property type="taxonomic scope" value="Bacteria"/>
</dbReference>
<dbReference type="HOGENOM" id="CLU_108379_0_0_6"/>
<feature type="transmembrane region" description="Helical" evidence="1">
    <location>
        <begin position="83"/>
        <end position="103"/>
    </location>
</feature>
<dbReference type="OrthoDB" id="8537043at2"/>
<keyword evidence="1" id="KW-1133">Transmembrane helix</keyword>
<dbReference type="AlphaFoldDB" id="C7R9W5"/>
<keyword evidence="1" id="KW-0812">Transmembrane</keyword>
<feature type="transmembrane region" description="Helical" evidence="1">
    <location>
        <begin position="161"/>
        <end position="180"/>
    </location>
</feature>
<reference evidence="2 3" key="1">
    <citation type="journal article" date="2009" name="Stand. Genomic Sci.">
        <title>Complete genome sequence of Kangiella koreensis type strain (SW-125).</title>
        <authorList>
            <person name="Han C."/>
            <person name="Sikorski J."/>
            <person name="Lapidus A."/>
            <person name="Nolan M."/>
            <person name="Glavina Del Rio T."/>
            <person name="Tice H."/>
            <person name="Cheng J.F."/>
            <person name="Lucas S."/>
            <person name="Chen F."/>
            <person name="Copeland A."/>
            <person name="Ivanova N."/>
            <person name="Mavromatis K."/>
            <person name="Ovchinnikova G."/>
            <person name="Pati A."/>
            <person name="Bruce D."/>
            <person name="Goodwin L."/>
            <person name="Pitluck S."/>
            <person name="Chen A."/>
            <person name="Palaniappan K."/>
            <person name="Land M."/>
            <person name="Hauser L."/>
            <person name="Chang Y.J."/>
            <person name="Jeffries C.D."/>
            <person name="Chain P."/>
            <person name="Saunders E."/>
            <person name="Brettin T."/>
            <person name="Goker M."/>
            <person name="Tindall B.J."/>
            <person name="Bristow J."/>
            <person name="Eisen J.A."/>
            <person name="Markowitz V."/>
            <person name="Hugenholtz P."/>
            <person name="Kyrpides N.C."/>
            <person name="Klenk H.P."/>
            <person name="Detter J.C."/>
        </authorList>
    </citation>
    <scope>NUCLEOTIDE SEQUENCE [LARGE SCALE GENOMIC DNA]</scope>
    <source>
        <strain evidence="3">DSM 16069 / KCTC 12182 / SW-125</strain>
    </source>
</reference>
<evidence type="ECO:0008006" key="4">
    <source>
        <dbReference type="Google" id="ProtNLM"/>
    </source>
</evidence>
<dbReference type="Proteomes" id="UP000001231">
    <property type="component" value="Chromosome"/>
</dbReference>
<feature type="transmembrane region" description="Helical" evidence="1">
    <location>
        <begin position="31"/>
        <end position="47"/>
    </location>
</feature>
<gene>
    <name evidence="2" type="ordered locus">Kkor_2576</name>
</gene>
<dbReference type="InParanoid" id="C7R9W5"/>